<dbReference type="EMBL" id="KB468137">
    <property type="protein sequence ID" value="PCH43340.1"/>
    <property type="molecule type" value="Genomic_DNA"/>
</dbReference>
<evidence type="ECO:0000313" key="2">
    <source>
        <dbReference type="EMBL" id="PCH43340.1"/>
    </source>
</evidence>
<evidence type="ECO:0000256" key="1">
    <source>
        <dbReference type="SAM" id="MobiDB-lite"/>
    </source>
</evidence>
<sequence length="316" mass="34649">MSPVVDKIASGQPSGHTWASFAEVINKVYRKKMDKEIAEKEIKGYYGDEGKKKVKEDFFNWAQKFRTLGRLAEIDGSTLLTQLKKVLPEKVQDTLDTALDMYKQLYPDKLKGKIFGEEKKKESAMPAKAAESKDTSKSKTSDKGKGSDKPSGTSNNQSDCRKHPGQHKWKDCPDNKNRKTPETSKSSSSGSSSGTKKLDPKKKYKVRVITSQELVTDDEDESPKATVGTLSVNPQSGVVPLAPTMRITEEETSGGSSTAERATTVQVTPAGPVESAPPSGDSYRVRLPWLRQRIADSATALGIHGGQPKDFLTEHM</sequence>
<dbReference type="Proteomes" id="UP000218811">
    <property type="component" value="Unassembled WGS sequence"/>
</dbReference>
<organism evidence="2 3">
    <name type="scientific">Wolfiporia cocos (strain MD-104)</name>
    <name type="common">Brown rot fungus</name>
    <dbReference type="NCBI Taxonomy" id="742152"/>
    <lineage>
        <taxon>Eukaryota</taxon>
        <taxon>Fungi</taxon>
        <taxon>Dikarya</taxon>
        <taxon>Basidiomycota</taxon>
        <taxon>Agaricomycotina</taxon>
        <taxon>Agaricomycetes</taxon>
        <taxon>Polyporales</taxon>
        <taxon>Phaeolaceae</taxon>
        <taxon>Wolfiporia</taxon>
    </lineage>
</organism>
<feature type="compositionally biased region" description="Basic and acidic residues" evidence="1">
    <location>
        <begin position="130"/>
        <end position="148"/>
    </location>
</feature>
<feature type="compositionally biased region" description="Low complexity" evidence="1">
    <location>
        <begin position="183"/>
        <end position="195"/>
    </location>
</feature>
<accession>A0A2H3JMB4</accession>
<gene>
    <name evidence="2" type="ORF">WOLCODRAFT_159377</name>
</gene>
<name>A0A2H3JMB4_WOLCO</name>
<dbReference type="AlphaFoldDB" id="A0A2H3JMB4"/>
<feature type="compositionally biased region" description="Basic and acidic residues" evidence="1">
    <location>
        <begin position="168"/>
        <end position="182"/>
    </location>
</feature>
<reference evidence="2 3" key="1">
    <citation type="journal article" date="2012" name="Science">
        <title>The Paleozoic origin of enzymatic lignin decomposition reconstructed from 31 fungal genomes.</title>
        <authorList>
            <person name="Floudas D."/>
            <person name="Binder M."/>
            <person name="Riley R."/>
            <person name="Barry K."/>
            <person name="Blanchette R.A."/>
            <person name="Henrissat B."/>
            <person name="Martinez A.T."/>
            <person name="Otillar R."/>
            <person name="Spatafora J.W."/>
            <person name="Yadav J.S."/>
            <person name="Aerts A."/>
            <person name="Benoit I."/>
            <person name="Boyd A."/>
            <person name="Carlson A."/>
            <person name="Copeland A."/>
            <person name="Coutinho P.M."/>
            <person name="de Vries R.P."/>
            <person name="Ferreira P."/>
            <person name="Findley K."/>
            <person name="Foster B."/>
            <person name="Gaskell J."/>
            <person name="Glotzer D."/>
            <person name="Gorecki P."/>
            <person name="Heitman J."/>
            <person name="Hesse C."/>
            <person name="Hori C."/>
            <person name="Igarashi K."/>
            <person name="Jurgens J.A."/>
            <person name="Kallen N."/>
            <person name="Kersten P."/>
            <person name="Kohler A."/>
            <person name="Kuees U."/>
            <person name="Kumar T.K.A."/>
            <person name="Kuo A."/>
            <person name="LaButti K."/>
            <person name="Larrondo L.F."/>
            <person name="Lindquist E."/>
            <person name="Ling A."/>
            <person name="Lombard V."/>
            <person name="Lucas S."/>
            <person name="Lundell T."/>
            <person name="Martin R."/>
            <person name="McLaughlin D.J."/>
            <person name="Morgenstern I."/>
            <person name="Morin E."/>
            <person name="Murat C."/>
            <person name="Nagy L.G."/>
            <person name="Nolan M."/>
            <person name="Ohm R.A."/>
            <person name="Patyshakuliyeva A."/>
            <person name="Rokas A."/>
            <person name="Ruiz-Duenas F.J."/>
            <person name="Sabat G."/>
            <person name="Salamov A."/>
            <person name="Samejima M."/>
            <person name="Schmutz J."/>
            <person name="Slot J.C."/>
            <person name="St John F."/>
            <person name="Stenlid J."/>
            <person name="Sun H."/>
            <person name="Sun S."/>
            <person name="Syed K."/>
            <person name="Tsang A."/>
            <person name="Wiebenga A."/>
            <person name="Young D."/>
            <person name="Pisabarro A."/>
            <person name="Eastwood D.C."/>
            <person name="Martin F."/>
            <person name="Cullen D."/>
            <person name="Grigoriev I.V."/>
            <person name="Hibbett D.S."/>
        </authorList>
    </citation>
    <scope>NUCLEOTIDE SEQUENCE [LARGE SCALE GENOMIC DNA]</scope>
    <source>
        <strain evidence="2 3">MD-104</strain>
    </source>
</reference>
<feature type="region of interest" description="Disordered" evidence="1">
    <location>
        <begin position="117"/>
        <end position="281"/>
    </location>
</feature>
<proteinExistence type="predicted"/>
<evidence type="ECO:0000313" key="3">
    <source>
        <dbReference type="Proteomes" id="UP000218811"/>
    </source>
</evidence>
<protein>
    <submittedName>
        <fullName evidence="2">Uncharacterized protein</fullName>
    </submittedName>
</protein>
<keyword evidence="3" id="KW-1185">Reference proteome</keyword>